<comment type="similarity">
    <text evidence="1 4">Belongs to the carbohydrate kinase PfkB family.</text>
</comment>
<sequence length="315" mass="34904">MDVVTFGESMVVFNPDSRGPLRYVHTFSKSLGGAEMNLAIALARLGHSVGWFSRVGDDEFGRFILNSVRAEGVDVSRVIIDKESYTGILFKEWYYTSNPNVYYYRRGSAASKISGDDIDENYIKRAKILHITGITPAISESAAEAVFKAVEIAKRNNVMISFDPNLRLKLWSIEKAREILLEIAKSANIVMPGLDEAKLLIGKNDCREIADYFLSLGVNLVAIKLGKEGCYLKNKNEEVYVAGYKVEKIEDTVGAGDGFDAGVLSGLLKKLTLRECGELANGVGAMATLVKGDIEGYPYWEQLMEFIGKRSKIER</sequence>
<name>D3T433_THEIA</name>
<evidence type="ECO:0000256" key="1">
    <source>
        <dbReference type="ARBA" id="ARBA00010688"/>
    </source>
</evidence>
<evidence type="ECO:0000256" key="3">
    <source>
        <dbReference type="ARBA" id="ARBA00022777"/>
    </source>
</evidence>
<evidence type="ECO:0000256" key="4">
    <source>
        <dbReference type="RuleBase" id="RU003704"/>
    </source>
</evidence>
<dbReference type="HOGENOM" id="CLU_027634_6_0_9"/>
<dbReference type="GO" id="GO:0016301">
    <property type="term" value="F:kinase activity"/>
    <property type="evidence" value="ECO:0007669"/>
    <property type="project" value="UniProtKB-KW"/>
</dbReference>
<dbReference type="Pfam" id="PF00294">
    <property type="entry name" value="PfkB"/>
    <property type="match status" value="1"/>
</dbReference>
<evidence type="ECO:0000259" key="5">
    <source>
        <dbReference type="Pfam" id="PF00294"/>
    </source>
</evidence>
<evidence type="ECO:0000313" key="7">
    <source>
        <dbReference type="Proteomes" id="UP000001552"/>
    </source>
</evidence>
<dbReference type="Gene3D" id="3.40.1190.20">
    <property type="match status" value="1"/>
</dbReference>
<dbReference type="PANTHER" id="PTHR43320:SF2">
    <property type="entry name" value="2-DEHYDRO-3-DEOXYGLUCONOKINASE_2-DEHYDRO-3-DEOXYGALACTONOKINASE"/>
    <property type="match status" value="1"/>
</dbReference>
<dbReference type="InterPro" id="IPR002173">
    <property type="entry name" value="Carboh/pur_kinase_PfkB_CS"/>
</dbReference>
<dbReference type="InterPro" id="IPR011611">
    <property type="entry name" value="PfkB_dom"/>
</dbReference>
<dbReference type="SUPFAM" id="SSF53613">
    <property type="entry name" value="Ribokinase-like"/>
    <property type="match status" value="1"/>
</dbReference>
<dbReference type="KEGG" id="tit:Thit_1740"/>
<dbReference type="PANTHER" id="PTHR43320">
    <property type="entry name" value="SUGAR KINASE"/>
    <property type="match status" value="1"/>
</dbReference>
<dbReference type="CDD" id="cd01166">
    <property type="entry name" value="KdgK"/>
    <property type="match status" value="1"/>
</dbReference>
<organism evidence="6 7">
    <name type="scientific">Thermoanaerobacter italicus (strain DSM 9252 / Ab9)</name>
    <dbReference type="NCBI Taxonomy" id="580331"/>
    <lineage>
        <taxon>Bacteria</taxon>
        <taxon>Bacillati</taxon>
        <taxon>Bacillota</taxon>
        <taxon>Clostridia</taxon>
        <taxon>Thermoanaerobacterales</taxon>
        <taxon>Thermoanaerobacteraceae</taxon>
        <taxon>Thermoanaerobacter</taxon>
    </lineage>
</organism>
<dbReference type="InterPro" id="IPR052700">
    <property type="entry name" value="Carb_kinase_PfkB-like"/>
</dbReference>
<dbReference type="PRINTS" id="PR00990">
    <property type="entry name" value="RIBOKINASE"/>
</dbReference>
<reference evidence="6" key="1">
    <citation type="submission" date="2010-02" db="EMBL/GenBank/DDBJ databases">
        <title>Complete sequence of Thermoanaerobacter italicus Ab9.</title>
        <authorList>
            <consortium name="US DOE Joint Genome Institute"/>
            <person name="Lucas S."/>
            <person name="Copeland A."/>
            <person name="Lapidus A."/>
            <person name="Cheng J.-F."/>
            <person name="Bruce D."/>
            <person name="Goodwin L."/>
            <person name="Pitluck S."/>
            <person name="Chertkov O."/>
            <person name="Detter J.C."/>
            <person name="Han C."/>
            <person name="Tapia R."/>
            <person name="Land M."/>
            <person name="Hauser L."/>
            <person name="Kyrpides N."/>
            <person name="Mikhailova N."/>
            <person name="Hemme C.L."/>
            <person name="Woyke T."/>
        </authorList>
    </citation>
    <scope>NUCLEOTIDE SEQUENCE [LARGE SCALE GENOMIC DNA]</scope>
    <source>
        <strain evidence="6">Ab9</strain>
    </source>
</reference>
<gene>
    <name evidence="6" type="ordered locus">Thit_1740</name>
</gene>
<dbReference type="AlphaFoldDB" id="D3T433"/>
<proteinExistence type="inferred from homology"/>
<dbReference type="InterPro" id="IPR029056">
    <property type="entry name" value="Ribokinase-like"/>
</dbReference>
<accession>D3T433</accession>
<dbReference type="PROSITE" id="PS00584">
    <property type="entry name" value="PFKB_KINASES_2"/>
    <property type="match status" value="1"/>
</dbReference>
<dbReference type="InterPro" id="IPR002139">
    <property type="entry name" value="Ribo/fructo_kinase"/>
</dbReference>
<keyword evidence="7" id="KW-1185">Reference proteome</keyword>
<dbReference type="OrthoDB" id="9813569at2"/>
<feature type="domain" description="Carbohydrate kinase PfkB" evidence="5">
    <location>
        <begin position="2"/>
        <end position="297"/>
    </location>
</feature>
<evidence type="ECO:0000313" key="6">
    <source>
        <dbReference type="EMBL" id="ADD02985.1"/>
    </source>
</evidence>
<keyword evidence="2 4" id="KW-0808">Transferase</keyword>
<evidence type="ECO:0000256" key="2">
    <source>
        <dbReference type="ARBA" id="ARBA00022679"/>
    </source>
</evidence>
<dbReference type="Proteomes" id="UP000001552">
    <property type="component" value="Chromosome"/>
</dbReference>
<dbReference type="eggNOG" id="COG0524">
    <property type="taxonomic scope" value="Bacteria"/>
</dbReference>
<dbReference type="EMBL" id="CP001936">
    <property type="protein sequence ID" value="ADD02985.1"/>
    <property type="molecule type" value="Genomic_DNA"/>
</dbReference>
<keyword evidence="3 4" id="KW-0418">Kinase</keyword>
<protein>
    <submittedName>
        <fullName evidence="6">PfkB domain protein</fullName>
    </submittedName>
</protein>